<evidence type="ECO:0000313" key="1">
    <source>
        <dbReference type="EMBL" id="CAE6695533.1"/>
    </source>
</evidence>
<comment type="caution">
    <text evidence="1">The sequence shown here is derived from an EMBL/GenBank/DDBJ whole genome shotgun (WGS) entry which is preliminary data.</text>
</comment>
<reference evidence="1 2" key="1">
    <citation type="submission" date="2021-02" db="EMBL/GenBank/DDBJ databases">
        <authorList>
            <person name="Han P."/>
        </authorList>
    </citation>
    <scope>NUCLEOTIDE SEQUENCE [LARGE SCALE GENOMIC DNA]</scope>
    <source>
        <strain evidence="1">Candidatus Nitrospira sp. ZN2</strain>
    </source>
</reference>
<evidence type="ECO:0008006" key="3">
    <source>
        <dbReference type="Google" id="ProtNLM"/>
    </source>
</evidence>
<evidence type="ECO:0000313" key="2">
    <source>
        <dbReference type="Proteomes" id="UP000675880"/>
    </source>
</evidence>
<organism evidence="1 2">
    <name type="scientific">Nitrospira defluvii</name>
    <dbReference type="NCBI Taxonomy" id="330214"/>
    <lineage>
        <taxon>Bacteria</taxon>
        <taxon>Pseudomonadati</taxon>
        <taxon>Nitrospirota</taxon>
        <taxon>Nitrospiria</taxon>
        <taxon>Nitrospirales</taxon>
        <taxon>Nitrospiraceae</taxon>
        <taxon>Nitrospira</taxon>
    </lineage>
</organism>
<dbReference type="Proteomes" id="UP000675880">
    <property type="component" value="Unassembled WGS sequence"/>
</dbReference>
<dbReference type="EMBL" id="CAJNBJ010000001">
    <property type="protein sequence ID" value="CAE6695533.1"/>
    <property type="molecule type" value="Genomic_DNA"/>
</dbReference>
<protein>
    <recommendedName>
        <fullName evidence="3">Virion infectivity factor</fullName>
    </recommendedName>
</protein>
<gene>
    <name evidence="1" type="ORF">NSPZN2_10438</name>
</gene>
<accession>A0ABM8QGC3</accession>
<name>A0ABM8QGC3_9BACT</name>
<dbReference type="RefSeq" id="WP_213040321.1">
    <property type="nucleotide sequence ID" value="NZ_CAJNBJ010000001.1"/>
</dbReference>
<keyword evidence="2" id="KW-1185">Reference proteome</keyword>
<sequence length="237" mass="28816">MSRWKEFRREPVAGEWTRKQKRGYHRVRSLLWFWECHQFQVLWVTLSTAEGGDAEKLTYHHKQLRQRIERQLGFQGLEYYQVRTEEGHGVLHIFWAWRVPDGERARRFWVSQEWLSSQWQALHGAPVVWIKAYQPSHRSRNRLSRYVISQYVQDQCGYVNMCWSWKRSLGFPISRLWEEMRHQWSTRNAYRRIRGEIEIPRIVFIKTWEDLLSGHPIWFSGTILQLVLGKGLVYQEV</sequence>
<proteinExistence type="predicted"/>